<gene>
    <name evidence="2" type="ORF">QNI29_01395</name>
</gene>
<dbReference type="Pfam" id="PF14179">
    <property type="entry name" value="YppG"/>
    <property type="match status" value="1"/>
</dbReference>
<evidence type="ECO:0000256" key="1">
    <source>
        <dbReference type="SAM" id="MobiDB-lite"/>
    </source>
</evidence>
<feature type="compositionally biased region" description="Polar residues" evidence="1">
    <location>
        <begin position="69"/>
        <end position="82"/>
    </location>
</feature>
<dbReference type="InterPro" id="IPR025555">
    <property type="entry name" value="YppG"/>
</dbReference>
<feature type="compositionally biased region" description="Polar residues" evidence="1">
    <location>
        <begin position="29"/>
        <end position="40"/>
    </location>
</feature>
<dbReference type="Proteomes" id="UP001236652">
    <property type="component" value="Chromosome"/>
</dbReference>
<accession>A0ABY8UYV3</accession>
<sequence>MRRRPPNVQGSPTHPYGPYPMEMPWENQHFPNQPSVSQGAQFHAPPGYQNPYEQFAKPPQPNQWDPYYSLQQQSPMNGQQQKPPGMMQYFQDKNGQLDLDKMLSTMGQVANTANQFSPLMKGLGTFIKGFKV</sequence>
<keyword evidence="3" id="KW-1185">Reference proteome</keyword>
<dbReference type="RefSeq" id="WP_231419636.1">
    <property type="nucleotide sequence ID" value="NZ_CP126446.1"/>
</dbReference>
<evidence type="ECO:0000313" key="2">
    <source>
        <dbReference type="EMBL" id="WIF98368.1"/>
    </source>
</evidence>
<evidence type="ECO:0000313" key="3">
    <source>
        <dbReference type="Proteomes" id="UP001236652"/>
    </source>
</evidence>
<name>A0ABY8UYV3_9BACI</name>
<organism evidence="2 3">
    <name type="scientific">Pontibacillus chungwhensis</name>
    <dbReference type="NCBI Taxonomy" id="265426"/>
    <lineage>
        <taxon>Bacteria</taxon>
        <taxon>Bacillati</taxon>
        <taxon>Bacillota</taxon>
        <taxon>Bacilli</taxon>
        <taxon>Bacillales</taxon>
        <taxon>Bacillaceae</taxon>
        <taxon>Pontibacillus</taxon>
    </lineage>
</organism>
<feature type="region of interest" description="Disordered" evidence="1">
    <location>
        <begin position="1"/>
        <end position="87"/>
    </location>
</feature>
<dbReference type="EMBL" id="CP126446">
    <property type="protein sequence ID" value="WIF98368.1"/>
    <property type="molecule type" value="Genomic_DNA"/>
</dbReference>
<proteinExistence type="predicted"/>
<protein>
    <submittedName>
        <fullName evidence="2">YppG family protein</fullName>
    </submittedName>
</protein>
<reference evidence="2 3" key="1">
    <citation type="submission" date="2023-05" db="EMBL/GenBank/DDBJ databases">
        <title>Comparative genomics reveals the evidence of polycyclic aromatic hydrocarbons degradation in moderately halophilic genus Pontibacillus.</title>
        <authorList>
            <person name="Yang H."/>
            <person name="Qian Z."/>
        </authorList>
    </citation>
    <scope>NUCLEOTIDE SEQUENCE [LARGE SCALE GENOMIC DNA]</scope>
    <source>
        <strain evidence="3">HN14</strain>
    </source>
</reference>